<reference evidence="2" key="1">
    <citation type="submission" date="2014-01" db="EMBL/GenBank/DDBJ databases">
        <authorList>
            <person name="Nelson M."/>
        </authorList>
    </citation>
    <scope>NUCLEOTIDE SEQUENCE</scope>
</reference>
<keyword evidence="4" id="KW-1185">Reference proteome</keyword>
<evidence type="ECO:0000256" key="1">
    <source>
        <dbReference type="SAM" id="Phobius"/>
    </source>
</evidence>
<evidence type="ECO:0000313" key="4">
    <source>
        <dbReference type="Proteomes" id="UP000027616"/>
    </source>
</evidence>
<feature type="transmembrane region" description="Helical" evidence="1">
    <location>
        <begin position="15"/>
        <end position="34"/>
    </location>
</feature>
<proteinExistence type="predicted"/>
<dbReference type="Proteomes" id="UP000027616">
    <property type="component" value="Chromosome I"/>
</dbReference>
<protein>
    <submittedName>
        <fullName evidence="2">Uncharacterized protein</fullName>
    </submittedName>
</protein>
<keyword evidence="1" id="KW-0472">Membrane</keyword>
<organism evidence="2 4">
    <name type="scientific">Mucinivorans hirudinis</name>
    <dbReference type="NCBI Taxonomy" id="1433126"/>
    <lineage>
        <taxon>Bacteria</taxon>
        <taxon>Pseudomonadati</taxon>
        <taxon>Bacteroidota</taxon>
        <taxon>Bacteroidia</taxon>
        <taxon>Bacteroidales</taxon>
        <taxon>Rikenellaceae</taxon>
        <taxon>Mucinivorans</taxon>
    </lineage>
</organism>
<sequence>MKSPPFLSKKTPKKLFGVEVGIRVTLLPVFRVILLETR</sequence>
<accession>A0A060R7G6</accession>
<dbReference type="HOGENOM" id="CLU_3330309_0_0_10"/>
<gene>
    <name evidence="2" type="ORF">BN938_1079</name>
    <name evidence="3" type="ORF">BN938_1092</name>
</gene>
<dbReference type="EMBL" id="HG934468">
    <property type="protein sequence ID" value="CDN31188.1"/>
    <property type="molecule type" value="Genomic_DNA"/>
</dbReference>
<keyword evidence="1" id="KW-0812">Transmembrane</keyword>
<evidence type="ECO:0000313" key="3">
    <source>
        <dbReference type="EMBL" id="CDN31188.1"/>
    </source>
</evidence>
<dbReference type="STRING" id="1433126.BN938_1079"/>
<dbReference type="KEGG" id="rbc:BN938_1092"/>
<dbReference type="EMBL" id="HG934468">
    <property type="protein sequence ID" value="CDN31175.1"/>
    <property type="molecule type" value="Genomic_DNA"/>
</dbReference>
<evidence type="ECO:0000313" key="2">
    <source>
        <dbReference type="EMBL" id="CDN31175.1"/>
    </source>
</evidence>
<keyword evidence="1" id="KW-1133">Transmembrane helix</keyword>
<name>A0A060R7G6_9BACT</name>
<reference evidence="2 4" key="2">
    <citation type="journal article" date="2015" name="Genome Announc.">
        <title>Complete Genome Sequence of the Novel Leech Symbiont Mucinivorans hirudinis M3T.</title>
        <authorList>
            <person name="Nelson M.C."/>
            <person name="Bomar L."/>
            <person name="Graf J."/>
        </authorList>
    </citation>
    <scope>NUCLEOTIDE SEQUENCE [LARGE SCALE GENOMIC DNA]</scope>
    <source>
        <strain evidence="4">M3</strain>
    </source>
</reference>
<dbReference type="KEGG" id="rbc:BN938_1079"/>
<dbReference type="AlphaFoldDB" id="A0A060R7G6"/>